<organism evidence="2 3">
    <name type="scientific">Colletotrichum plurivorum</name>
    <dbReference type="NCBI Taxonomy" id="2175906"/>
    <lineage>
        <taxon>Eukaryota</taxon>
        <taxon>Fungi</taxon>
        <taxon>Dikarya</taxon>
        <taxon>Ascomycota</taxon>
        <taxon>Pezizomycotina</taxon>
        <taxon>Sordariomycetes</taxon>
        <taxon>Hypocreomycetidae</taxon>
        <taxon>Glomerellales</taxon>
        <taxon>Glomerellaceae</taxon>
        <taxon>Colletotrichum</taxon>
        <taxon>Colletotrichum orchidearum species complex</taxon>
    </lineage>
</organism>
<dbReference type="Proteomes" id="UP000654918">
    <property type="component" value="Unassembled WGS sequence"/>
</dbReference>
<evidence type="ECO:0000313" key="3">
    <source>
        <dbReference type="Proteomes" id="UP000654918"/>
    </source>
</evidence>
<feature type="compositionally biased region" description="Basic and acidic residues" evidence="1">
    <location>
        <begin position="1"/>
        <end position="15"/>
    </location>
</feature>
<name>A0A8H6NJL2_9PEZI</name>
<accession>A0A8H6NJL2</accession>
<reference evidence="2" key="1">
    <citation type="journal article" date="2020" name="Phytopathology">
        <title>Genome Sequence Resources of Colletotrichum truncatum, C. plurivorum, C. musicola, and C. sojae: Four Species Pathogenic to Soybean (Glycine max).</title>
        <authorList>
            <person name="Rogerio F."/>
            <person name="Boufleur T.R."/>
            <person name="Ciampi-Guillardi M."/>
            <person name="Sukno S.A."/>
            <person name="Thon M.R."/>
            <person name="Massola Junior N.S."/>
            <person name="Baroncelli R."/>
        </authorList>
    </citation>
    <scope>NUCLEOTIDE SEQUENCE</scope>
    <source>
        <strain evidence="2">LFN00145</strain>
    </source>
</reference>
<feature type="region of interest" description="Disordered" evidence="1">
    <location>
        <begin position="1"/>
        <end position="68"/>
    </location>
</feature>
<comment type="caution">
    <text evidence="2">The sequence shown here is derived from an EMBL/GenBank/DDBJ whole genome shotgun (WGS) entry which is preliminary data.</text>
</comment>
<dbReference type="AlphaFoldDB" id="A0A8H6NJL2"/>
<evidence type="ECO:0000313" key="2">
    <source>
        <dbReference type="EMBL" id="KAF6836027.1"/>
    </source>
</evidence>
<keyword evidence="3" id="KW-1185">Reference proteome</keyword>
<proteinExistence type="predicted"/>
<feature type="compositionally biased region" description="Basic and acidic residues" evidence="1">
    <location>
        <begin position="52"/>
        <end position="68"/>
    </location>
</feature>
<sequence length="68" mass="7484">MITIEGSRRSDKKGPVEPTTPTTKITKGKRPSRTMGATRAIKADNPNADYNPSEKDHNSNKNGESRDE</sequence>
<evidence type="ECO:0000256" key="1">
    <source>
        <dbReference type="SAM" id="MobiDB-lite"/>
    </source>
</evidence>
<gene>
    <name evidence="2" type="ORF">CPLU01_03932</name>
</gene>
<protein>
    <submittedName>
        <fullName evidence="2">Uncharacterized protein</fullName>
    </submittedName>
</protein>
<dbReference type="EMBL" id="WIGO01000035">
    <property type="protein sequence ID" value="KAF6836027.1"/>
    <property type="molecule type" value="Genomic_DNA"/>
</dbReference>